<feature type="domain" description="HNH nuclease" evidence="1">
    <location>
        <begin position="42"/>
        <end position="88"/>
    </location>
</feature>
<evidence type="ECO:0000313" key="2">
    <source>
        <dbReference type="EMBL" id="ASZ71641.1"/>
    </source>
</evidence>
<keyword evidence="3" id="KW-1185">Reference proteome</keyword>
<dbReference type="Pfam" id="PF13392">
    <property type="entry name" value="HNH_3"/>
    <property type="match status" value="1"/>
</dbReference>
<name>A0A343JQ68_9CAUD</name>
<dbReference type="EMBL" id="MF448565">
    <property type="protein sequence ID" value="ASZ71641.1"/>
    <property type="molecule type" value="Genomic_DNA"/>
</dbReference>
<dbReference type="CDD" id="cd00085">
    <property type="entry name" value="HNHc"/>
    <property type="match status" value="1"/>
</dbReference>
<gene>
    <name evidence="2" type="ORF">62605_52</name>
</gene>
<dbReference type="Proteomes" id="UP000257087">
    <property type="component" value="Segment"/>
</dbReference>
<keyword evidence="2" id="KW-0378">Hydrolase</keyword>
<reference evidence="2 3" key="1">
    <citation type="submission" date="2017-07" db="EMBL/GenBank/DDBJ databases">
        <title>Comparative genome analysis of lactococcal phages belonging to the virulent 936 group.</title>
        <authorList>
            <person name="Oliveira J."/>
        </authorList>
    </citation>
    <scope>NUCLEOTIDE SEQUENCE [LARGE SCALE GENOMIC DNA]</scope>
</reference>
<dbReference type="InterPro" id="IPR003615">
    <property type="entry name" value="HNH_nuc"/>
</dbReference>
<dbReference type="InterPro" id="IPR044925">
    <property type="entry name" value="His-Me_finger_sf"/>
</dbReference>
<dbReference type="SMART" id="SM00507">
    <property type="entry name" value="HNHc"/>
    <property type="match status" value="1"/>
</dbReference>
<evidence type="ECO:0000259" key="1">
    <source>
        <dbReference type="SMART" id="SM00507"/>
    </source>
</evidence>
<proteinExistence type="predicted"/>
<sequence>MKSKIYKNDYIVYENGSVYSLKRKVFLKEHLNKNGYIQVMIKSKREYLHRVVAISFYGDSNLTVDHIDGNKHNNELSNLEFVTQSENNKRYREKTNDANRIKATKSRSNSVLWNGKKFESQRSFAEYAGISSGFVTTLIRNNRMFKGSYVESQENK</sequence>
<organism evidence="2 3">
    <name type="scientific">Lactococcus phage 62605</name>
    <dbReference type="NCBI Taxonomy" id="2029669"/>
    <lineage>
        <taxon>Viruses</taxon>
        <taxon>Duplodnaviria</taxon>
        <taxon>Heunggongvirae</taxon>
        <taxon>Uroviricota</taxon>
        <taxon>Caudoviricetes</taxon>
        <taxon>Skunavirus</taxon>
        <taxon>Skunavirus sv62605</taxon>
    </lineage>
</organism>
<accession>A0A343JQ68</accession>
<keyword evidence="2" id="KW-0540">Nuclease</keyword>
<dbReference type="SUPFAM" id="SSF54060">
    <property type="entry name" value="His-Me finger endonucleases"/>
    <property type="match status" value="1"/>
</dbReference>
<dbReference type="GO" id="GO:0004519">
    <property type="term" value="F:endonuclease activity"/>
    <property type="evidence" value="ECO:0007669"/>
    <property type="project" value="UniProtKB-KW"/>
</dbReference>
<protein>
    <submittedName>
        <fullName evidence="2">Putative HNH endonuclease</fullName>
    </submittedName>
</protein>
<evidence type="ECO:0000313" key="3">
    <source>
        <dbReference type="Proteomes" id="UP000257087"/>
    </source>
</evidence>
<keyword evidence="2" id="KW-0255">Endonuclease</keyword>
<dbReference type="Gene3D" id="3.90.75.20">
    <property type="match status" value="1"/>
</dbReference>